<dbReference type="STRING" id="1610489.SAMN06295981_1474"/>
<dbReference type="EC" id="3.4.-.-" evidence="8"/>
<dbReference type="Proteomes" id="UP000193309">
    <property type="component" value="Unassembled WGS sequence"/>
</dbReference>
<dbReference type="RefSeq" id="WP_085549594.1">
    <property type="nucleotide sequence ID" value="NZ_FXAR01000004.1"/>
</dbReference>
<sequence>MCGRFVLFTTDESLLDAVGTLPGVTEVHAPEGTPGPRYNLAPTQTVPLVRLDGPTARVDPARWGLLPHWKKDDSGPPLFNARGETVATKPSFRDAFRAQRGLIPMDGYYEWHDDGSGKRPHFVSLGEVMWVAALWATGLDRLSATMVTTDSHGPLEWLHNRLPRLLATDEIEQWVTGTPEQAAELLHPTPLDYLERLTVRPVDRAVGNVRNDYAELIAEN</sequence>
<evidence type="ECO:0000256" key="1">
    <source>
        <dbReference type="ARBA" id="ARBA00008136"/>
    </source>
</evidence>
<evidence type="ECO:0000256" key="4">
    <source>
        <dbReference type="ARBA" id="ARBA00022801"/>
    </source>
</evidence>
<dbReference type="GO" id="GO:0106300">
    <property type="term" value="P:protein-DNA covalent cross-linking repair"/>
    <property type="evidence" value="ECO:0007669"/>
    <property type="project" value="InterPro"/>
</dbReference>
<keyword evidence="3" id="KW-0227">DNA damage</keyword>
<keyword evidence="5" id="KW-0190">Covalent protein-DNA linkage</keyword>
<evidence type="ECO:0000313" key="9">
    <source>
        <dbReference type="EMBL" id="SMG25700.1"/>
    </source>
</evidence>
<evidence type="ECO:0000256" key="6">
    <source>
        <dbReference type="ARBA" id="ARBA00023125"/>
    </source>
</evidence>
<reference evidence="10" key="1">
    <citation type="submission" date="2017-04" db="EMBL/GenBank/DDBJ databases">
        <authorList>
            <person name="Varghese N."/>
            <person name="Submissions S."/>
        </authorList>
    </citation>
    <scope>NUCLEOTIDE SEQUENCE [LARGE SCALE GENOMIC DNA]</scope>
    <source>
        <strain evidence="10">VDS</strain>
    </source>
</reference>
<organism evidence="9 10">
    <name type="scientific">Corynebacterium pollutisoli</name>
    <dbReference type="NCBI Taxonomy" id="1610489"/>
    <lineage>
        <taxon>Bacteria</taxon>
        <taxon>Bacillati</taxon>
        <taxon>Actinomycetota</taxon>
        <taxon>Actinomycetes</taxon>
        <taxon>Mycobacteriales</taxon>
        <taxon>Corynebacteriaceae</taxon>
        <taxon>Corynebacterium</taxon>
    </lineage>
</organism>
<keyword evidence="10" id="KW-1185">Reference proteome</keyword>
<dbReference type="InterPro" id="IPR036590">
    <property type="entry name" value="SRAP-like"/>
</dbReference>
<dbReference type="Pfam" id="PF02586">
    <property type="entry name" value="SRAP"/>
    <property type="match status" value="1"/>
</dbReference>
<keyword evidence="4 8" id="KW-0378">Hydrolase</keyword>
<accession>A0A1X7JDD3</accession>
<dbReference type="OrthoDB" id="9782620at2"/>
<keyword evidence="6" id="KW-0238">DNA-binding</keyword>
<evidence type="ECO:0000256" key="8">
    <source>
        <dbReference type="RuleBase" id="RU364100"/>
    </source>
</evidence>
<gene>
    <name evidence="9" type="ORF">SAMN06295981_1474</name>
</gene>
<dbReference type="Gene3D" id="3.90.1680.10">
    <property type="entry name" value="SOS response associated peptidase-like"/>
    <property type="match status" value="1"/>
</dbReference>
<evidence type="ECO:0000313" key="10">
    <source>
        <dbReference type="Proteomes" id="UP000193309"/>
    </source>
</evidence>
<dbReference type="GO" id="GO:0003697">
    <property type="term" value="F:single-stranded DNA binding"/>
    <property type="evidence" value="ECO:0007669"/>
    <property type="project" value="InterPro"/>
</dbReference>
<keyword evidence="2 8" id="KW-0645">Protease</keyword>
<dbReference type="InterPro" id="IPR003738">
    <property type="entry name" value="SRAP"/>
</dbReference>
<dbReference type="PANTHER" id="PTHR13604">
    <property type="entry name" value="DC12-RELATED"/>
    <property type="match status" value="1"/>
</dbReference>
<dbReference type="GO" id="GO:0016829">
    <property type="term" value="F:lyase activity"/>
    <property type="evidence" value="ECO:0007669"/>
    <property type="project" value="UniProtKB-KW"/>
</dbReference>
<dbReference type="AlphaFoldDB" id="A0A1X7JDD3"/>
<name>A0A1X7JDD3_9CORY</name>
<comment type="similarity">
    <text evidence="1 8">Belongs to the SOS response-associated peptidase family.</text>
</comment>
<proteinExistence type="inferred from homology"/>
<evidence type="ECO:0000256" key="5">
    <source>
        <dbReference type="ARBA" id="ARBA00023124"/>
    </source>
</evidence>
<dbReference type="GO" id="GO:0006508">
    <property type="term" value="P:proteolysis"/>
    <property type="evidence" value="ECO:0007669"/>
    <property type="project" value="UniProtKB-KW"/>
</dbReference>
<dbReference type="EMBL" id="FXAR01000004">
    <property type="protein sequence ID" value="SMG25700.1"/>
    <property type="molecule type" value="Genomic_DNA"/>
</dbReference>
<dbReference type="PANTHER" id="PTHR13604:SF0">
    <property type="entry name" value="ABASIC SITE PROCESSING PROTEIN HMCES"/>
    <property type="match status" value="1"/>
</dbReference>
<dbReference type="GO" id="GO:0008233">
    <property type="term" value="F:peptidase activity"/>
    <property type="evidence" value="ECO:0007669"/>
    <property type="project" value="UniProtKB-KW"/>
</dbReference>
<dbReference type="SUPFAM" id="SSF143081">
    <property type="entry name" value="BB1717-like"/>
    <property type="match status" value="1"/>
</dbReference>
<protein>
    <recommendedName>
        <fullName evidence="8">Abasic site processing protein</fullName>
        <ecNumber evidence="8">3.4.-.-</ecNumber>
    </recommendedName>
</protein>
<evidence type="ECO:0000256" key="7">
    <source>
        <dbReference type="ARBA" id="ARBA00023239"/>
    </source>
</evidence>
<evidence type="ECO:0000256" key="2">
    <source>
        <dbReference type="ARBA" id="ARBA00022670"/>
    </source>
</evidence>
<evidence type="ECO:0000256" key="3">
    <source>
        <dbReference type="ARBA" id="ARBA00022763"/>
    </source>
</evidence>
<keyword evidence="7" id="KW-0456">Lyase</keyword>